<evidence type="ECO:0000256" key="4">
    <source>
        <dbReference type="ARBA" id="ARBA00022694"/>
    </source>
</evidence>
<gene>
    <name evidence="9" type="ORF">THAOC_29198</name>
</gene>
<dbReference type="InterPro" id="IPR001680">
    <property type="entry name" value="WD40_rpt"/>
</dbReference>
<evidence type="ECO:0000256" key="8">
    <source>
        <dbReference type="SAM" id="MobiDB-lite"/>
    </source>
</evidence>
<dbReference type="Gene3D" id="2.130.10.10">
    <property type="entry name" value="YVTN repeat-like/Quinoprotein amine dehydrogenase"/>
    <property type="match status" value="3"/>
</dbReference>
<dbReference type="SUPFAM" id="SSF52467">
    <property type="entry name" value="DHS-like NAD/FAD-binding domain"/>
    <property type="match status" value="1"/>
</dbReference>
<comment type="subcellular location">
    <subcellularLocation>
        <location evidence="1">Cytoplasm</location>
    </subcellularLocation>
</comment>
<dbReference type="Proteomes" id="UP000266841">
    <property type="component" value="Unassembled WGS sequence"/>
</dbReference>
<dbReference type="PANTHER" id="PTHR14344">
    <property type="entry name" value="WD REPEAT PROTEIN"/>
    <property type="match status" value="1"/>
</dbReference>
<evidence type="ECO:0000256" key="2">
    <source>
        <dbReference type="ARBA" id="ARBA00022490"/>
    </source>
</evidence>
<dbReference type="PANTHER" id="PTHR14344:SF3">
    <property type="entry name" value="WD REPEAT-CONTAINING PROTEIN 6"/>
    <property type="match status" value="1"/>
</dbReference>
<evidence type="ECO:0000256" key="7">
    <source>
        <dbReference type="PROSITE-ProRule" id="PRU00221"/>
    </source>
</evidence>
<dbReference type="InterPro" id="IPR029035">
    <property type="entry name" value="DHS-like_NAD/FAD-binding_dom"/>
</dbReference>
<dbReference type="SMART" id="SM00320">
    <property type="entry name" value="WD40"/>
    <property type="match status" value="5"/>
</dbReference>
<feature type="region of interest" description="Disordered" evidence="8">
    <location>
        <begin position="446"/>
        <end position="482"/>
    </location>
</feature>
<dbReference type="PROSITE" id="PS50294">
    <property type="entry name" value="WD_REPEATS_REGION"/>
    <property type="match status" value="1"/>
</dbReference>
<dbReference type="GO" id="GO:0030488">
    <property type="term" value="P:tRNA methylation"/>
    <property type="evidence" value="ECO:0007669"/>
    <property type="project" value="TreeGrafter"/>
</dbReference>
<dbReference type="InterPro" id="IPR051973">
    <property type="entry name" value="tRNA_Anticodon_Mtase-Reg"/>
</dbReference>
<dbReference type="InterPro" id="IPR015943">
    <property type="entry name" value="WD40/YVTN_repeat-like_dom_sf"/>
</dbReference>
<keyword evidence="2" id="KW-0963">Cytoplasm</keyword>
<evidence type="ECO:0000313" key="9">
    <source>
        <dbReference type="EMBL" id="EJK51614.1"/>
    </source>
</evidence>
<evidence type="ECO:0000256" key="5">
    <source>
        <dbReference type="ARBA" id="ARBA00022737"/>
    </source>
</evidence>
<reference evidence="9 10" key="1">
    <citation type="journal article" date="2012" name="Genome Biol.">
        <title>Genome and low-iron response of an oceanic diatom adapted to chronic iron limitation.</title>
        <authorList>
            <person name="Lommer M."/>
            <person name="Specht M."/>
            <person name="Roy A.S."/>
            <person name="Kraemer L."/>
            <person name="Andreson R."/>
            <person name="Gutowska M.A."/>
            <person name="Wolf J."/>
            <person name="Bergner S.V."/>
            <person name="Schilhabel M.B."/>
            <person name="Klostermeier U.C."/>
            <person name="Beiko R.G."/>
            <person name="Rosenstiel P."/>
            <person name="Hippler M."/>
            <person name="Laroche J."/>
        </authorList>
    </citation>
    <scope>NUCLEOTIDE SEQUENCE [LARGE SCALE GENOMIC DNA]</scope>
    <source>
        <strain evidence="9 10">CCMP1005</strain>
    </source>
</reference>
<feature type="compositionally biased region" description="Basic residues" evidence="8">
    <location>
        <begin position="472"/>
        <end position="482"/>
    </location>
</feature>
<sequence>MDQPPPKGLFERYPQHGGPVTFATIRRSKSGTARLLIAKGSWVESHPIGISTGSESTSVETLGDDVCYRTLAFGSNWSLASSTIETVSGLHVPSKPLRCRGRSVCVVAYGGRRISFLSGGVSLGGEDSRDECHDFEHIPVRQKHDDRCSSFLEVNDYVHAACSLALKGDEDGFLVAMGLVNNNVDIYGFRCVGEDSLSPTRLMCVRCEARCMTYGLCFRGWEDHDGICREGLIPPLIVASGTVFGEVLVWGAVDDGKTLSKSIKLWCENSNSSTVSQTRVRPAHRLVGHSGSVFGVKLCPNDASFIASTSDDRSVRLWRLRPANGTALDTERKLLLSARDVIDRQHSHEYTLFWTGWGHTARVWDVSFAQLPHVSELIVVSSGEDGTARVWNPLQSDKEMTPPLRGHRCESVWSVDVFESLVVTGGNDGTAKVYDLESRLRSSMTPEARSFAVPKDPPAVTESVDDSDIPSKKRKKKKKKAKSGQVVCGMEFYSKGKAEHVLVSTRKGSLYSLDIDGDVWTEHKKWCTIKGSAIDPSTGNCMAVHPRRMKAVLGTTDGWLVQVPLDPWDKSADTRVAYKSCHRPTQSVSFSNGMLVVLYARAVVLYDCENLIPVNTLSSTTPGIPLSFALEKDARMYVGDSRGNITRFELGQESGKEPMILSRAHEKEHVTAIRVVQGLVLSVGNDGCLTRSRNTADGGLQRLTSVPIANATGLRNIFSGSESLHVALGGYYGNEFFLIDNKSGYEFLRQDTGGRQRRQCFRTGFEEGNPQSYSLAILSGLKDGTNTINLHKTMVDTKANKYNIGDVMHAEEINDLCWIRGVSTTHLITGSNDCTVKLFELRGKQLNFISDLPPHESCVRGVCASSHLGSDDCSLLVTAGGKLSMEFYLLHSATSMVSSLCSYRIQDKSTIDHRMNVVRAIPLLPLNGLWKSHLVLAGDSDGKLHLVVVGETPTLRRTTVGQTLELSGRPILTIELLRVGEEILAFVGTTGGEVALFRLPARLISDARNETSAKCLGGDLSGPDIIIRAHQSGVNGLSAALIDSKVIVCSVGDDQCLGVLVFDVHIGEDVTIAKHVKRHQSASAQKSVKVVSQNNLCRVYTSGHDEMLCLWLFDVDDTTFFQLVASSPACTSGCAMDTIQGEKGRELIAVGGNAPTEYREMCDPAKLAKSPSIFQRFWLGFSQSYIETESHAGYSILDKWCKGGRLPNLKQRASSSWYVYTSNVDGHFKRFQSFVDSTCEIHGNANEYRCASGIGFASGRRRLGWKKWNDDIHPTDMCSDHVVKIDSSLLDDLIESKNVLLCKHCLAPMRPNVLMFHDTDQNVLDPINHHRELYQKWESIVEGDVANKNSKLVILEIGCGPNVPAVRQESEEVLVDCVDKLKSHRSSGSVCLIRINPKDAEIDLQIGHECISLHDTALSALNKIDFWLRAIL</sequence>
<dbReference type="eggNOG" id="KOG0974">
    <property type="taxonomic scope" value="Eukaryota"/>
</dbReference>
<evidence type="ECO:0000313" key="10">
    <source>
        <dbReference type="Proteomes" id="UP000266841"/>
    </source>
</evidence>
<dbReference type="SUPFAM" id="SSF50978">
    <property type="entry name" value="WD40 repeat-like"/>
    <property type="match status" value="2"/>
</dbReference>
<name>K0RH50_THAOC</name>
<keyword evidence="4" id="KW-0819">tRNA processing</keyword>
<comment type="caution">
    <text evidence="9">The sequence shown here is derived from an EMBL/GenBank/DDBJ whole genome shotgun (WGS) entry which is preliminary data.</text>
</comment>
<accession>K0RH50</accession>
<keyword evidence="5" id="KW-0677">Repeat</keyword>
<evidence type="ECO:0000256" key="6">
    <source>
        <dbReference type="ARBA" id="ARBA00038255"/>
    </source>
</evidence>
<comment type="similarity">
    <text evidence="6">Belongs to the WD repeat WDR6 family.</text>
</comment>
<keyword evidence="10" id="KW-1185">Reference proteome</keyword>
<feature type="repeat" description="WD" evidence="7">
    <location>
        <begin position="286"/>
        <end position="321"/>
    </location>
</feature>
<dbReference type="PROSITE" id="PS50082">
    <property type="entry name" value="WD_REPEATS_2"/>
    <property type="match status" value="1"/>
</dbReference>
<dbReference type="EMBL" id="AGNL01041345">
    <property type="protein sequence ID" value="EJK51614.1"/>
    <property type="molecule type" value="Genomic_DNA"/>
</dbReference>
<proteinExistence type="inferred from homology"/>
<dbReference type="Pfam" id="PF00400">
    <property type="entry name" value="WD40"/>
    <property type="match status" value="3"/>
</dbReference>
<evidence type="ECO:0000256" key="1">
    <source>
        <dbReference type="ARBA" id="ARBA00004496"/>
    </source>
</evidence>
<keyword evidence="3 7" id="KW-0853">WD repeat</keyword>
<organism evidence="9 10">
    <name type="scientific">Thalassiosira oceanica</name>
    <name type="common">Marine diatom</name>
    <dbReference type="NCBI Taxonomy" id="159749"/>
    <lineage>
        <taxon>Eukaryota</taxon>
        <taxon>Sar</taxon>
        <taxon>Stramenopiles</taxon>
        <taxon>Ochrophyta</taxon>
        <taxon>Bacillariophyta</taxon>
        <taxon>Coscinodiscophyceae</taxon>
        <taxon>Thalassiosirophycidae</taxon>
        <taxon>Thalassiosirales</taxon>
        <taxon>Thalassiosiraceae</taxon>
        <taxon>Thalassiosira</taxon>
    </lineage>
</organism>
<dbReference type="InterPro" id="IPR036322">
    <property type="entry name" value="WD40_repeat_dom_sf"/>
</dbReference>
<dbReference type="GO" id="GO:0005737">
    <property type="term" value="C:cytoplasm"/>
    <property type="evidence" value="ECO:0007669"/>
    <property type="project" value="UniProtKB-SubCell"/>
</dbReference>
<dbReference type="OMA" id="WTGWGHT"/>
<protein>
    <submittedName>
        <fullName evidence="9">Uncharacterized protein</fullName>
    </submittedName>
</protein>
<evidence type="ECO:0000256" key="3">
    <source>
        <dbReference type="ARBA" id="ARBA00022574"/>
    </source>
</evidence>
<dbReference type="Gene3D" id="3.40.50.1220">
    <property type="entry name" value="TPP-binding domain"/>
    <property type="match status" value="1"/>
</dbReference>
<dbReference type="OrthoDB" id="46903at2759"/>